<dbReference type="GO" id="GO:0003941">
    <property type="term" value="F:L-serine ammonia-lyase activity"/>
    <property type="evidence" value="ECO:0007669"/>
    <property type="project" value="TreeGrafter"/>
</dbReference>
<evidence type="ECO:0000256" key="4">
    <source>
        <dbReference type="ARBA" id="ARBA00010869"/>
    </source>
</evidence>
<comment type="caution">
    <text evidence="12">The sequence shown here is derived from an EMBL/GenBank/DDBJ whole genome shotgun (WGS) entry which is preliminary data.</text>
</comment>
<keyword evidence="8" id="KW-0663">Pyridoxal phosphate</keyword>
<evidence type="ECO:0000256" key="10">
    <source>
        <dbReference type="ARBA" id="ARBA00023304"/>
    </source>
</evidence>
<dbReference type="EC" id="4.3.1.19" evidence="5"/>
<evidence type="ECO:0000313" key="12">
    <source>
        <dbReference type="EMBL" id="HIX20666.1"/>
    </source>
</evidence>
<keyword evidence="9" id="KW-0456">Lyase</keyword>
<dbReference type="EMBL" id="DXFQ01000165">
    <property type="protein sequence ID" value="HIX20666.1"/>
    <property type="molecule type" value="Genomic_DNA"/>
</dbReference>
<evidence type="ECO:0000256" key="3">
    <source>
        <dbReference type="ARBA" id="ARBA00004810"/>
    </source>
</evidence>
<evidence type="ECO:0000256" key="1">
    <source>
        <dbReference type="ARBA" id="ARBA00001274"/>
    </source>
</evidence>
<evidence type="ECO:0000256" key="5">
    <source>
        <dbReference type="ARBA" id="ARBA00012096"/>
    </source>
</evidence>
<dbReference type="GO" id="GO:0009097">
    <property type="term" value="P:isoleucine biosynthetic process"/>
    <property type="evidence" value="ECO:0007669"/>
    <property type="project" value="UniProtKB-KW"/>
</dbReference>
<dbReference type="InterPro" id="IPR038110">
    <property type="entry name" value="TD_ACT-like_sf"/>
</dbReference>
<dbReference type="GO" id="GO:0004794">
    <property type="term" value="F:threonine deaminase activity"/>
    <property type="evidence" value="ECO:0007669"/>
    <property type="project" value="UniProtKB-EC"/>
</dbReference>
<evidence type="ECO:0000256" key="8">
    <source>
        <dbReference type="ARBA" id="ARBA00022898"/>
    </source>
</evidence>
<keyword evidence="6" id="KW-0028">Amino-acid biosynthesis</keyword>
<dbReference type="InterPro" id="IPR001926">
    <property type="entry name" value="TrpB-like_PALP"/>
</dbReference>
<comment type="catalytic activity">
    <reaction evidence="1">
        <text>L-threonine = 2-oxobutanoate + NH4(+)</text>
        <dbReference type="Rhea" id="RHEA:22108"/>
        <dbReference type="ChEBI" id="CHEBI:16763"/>
        <dbReference type="ChEBI" id="CHEBI:28938"/>
        <dbReference type="ChEBI" id="CHEBI:57926"/>
        <dbReference type="EC" id="4.3.1.19"/>
    </reaction>
</comment>
<dbReference type="SUPFAM" id="SSF53686">
    <property type="entry name" value="Tryptophan synthase beta subunit-like PLP-dependent enzymes"/>
    <property type="match status" value="1"/>
</dbReference>
<evidence type="ECO:0000259" key="11">
    <source>
        <dbReference type="PROSITE" id="PS51672"/>
    </source>
</evidence>
<dbReference type="Pfam" id="PF00291">
    <property type="entry name" value="PALP"/>
    <property type="match status" value="1"/>
</dbReference>
<sequence>MSELRDHLFDEILQARQRVYAVGEPTPLQKVSLPGVDAVIYAKREDLGPIKAYKWRGAYNCMAKLSPEQRALGVVAASAGNHAQGVALAASKLGCKAHIFMPRSTPAVKQESVLKHGGEHVEIMLVGDSYDAASAAAHEFAEQRQLPFVHPYDDLDTMGGQGTLADEIVMSGEGPFDRVYLQIGGGGLASACACWLHKFWPECRFIGVEGVNQASMMKAVEAGERVTLPYVDVFCDGTAVRRAGEQTFKLCRELIDSFVTVTNDEVCQAIRSLWNSLRVVPEPSGAMGLAALMQDWEKGQIKPGEKCLVVLSGANMDFSQLGVVASRAGVRDSHRKMRYLRIPMETKRGQILKYLKSIPEGVLLTDVQYGRISGDIQHPVFGVLGTDEQFAEIDRRLAEKNLKATDVSHDDDVRFRMISCDRVLLSHPTFFVIEFPERPGAFTEFMATVGQYANLCYFNYQYSGESVGRAMVGLEFASLEDRDACRRSAAKLIGTTIQTIQDLPDPVRRRVLDSMSPFDHSHDSRS</sequence>
<reference evidence="12" key="2">
    <citation type="submission" date="2021-04" db="EMBL/GenBank/DDBJ databases">
        <authorList>
            <person name="Gilroy R."/>
        </authorList>
    </citation>
    <scope>NUCLEOTIDE SEQUENCE</scope>
    <source>
        <strain evidence="12">14975</strain>
    </source>
</reference>
<dbReference type="PANTHER" id="PTHR48078">
    <property type="entry name" value="THREONINE DEHYDRATASE, MITOCHONDRIAL-RELATED"/>
    <property type="match status" value="1"/>
</dbReference>
<accession>A0A9D1VCK9</accession>
<feature type="domain" description="ACT-like" evidence="11">
    <location>
        <begin position="429"/>
        <end position="502"/>
    </location>
</feature>
<keyword evidence="7" id="KW-0412">Isoleucine biosynthesis</keyword>
<name>A0A9D1VCK9_9BACT</name>
<keyword evidence="10" id="KW-0100">Branched-chain amino acid biosynthesis</keyword>
<dbReference type="GO" id="GO:0006565">
    <property type="term" value="P:L-serine catabolic process"/>
    <property type="evidence" value="ECO:0007669"/>
    <property type="project" value="TreeGrafter"/>
</dbReference>
<dbReference type="GO" id="GO:0006567">
    <property type="term" value="P:L-threonine catabolic process"/>
    <property type="evidence" value="ECO:0007669"/>
    <property type="project" value="TreeGrafter"/>
</dbReference>
<reference evidence="12" key="1">
    <citation type="journal article" date="2021" name="PeerJ">
        <title>Extensive microbial diversity within the chicken gut microbiome revealed by metagenomics and culture.</title>
        <authorList>
            <person name="Gilroy R."/>
            <person name="Ravi A."/>
            <person name="Getino M."/>
            <person name="Pursley I."/>
            <person name="Horton D.L."/>
            <person name="Alikhan N.F."/>
            <person name="Baker D."/>
            <person name="Gharbi K."/>
            <person name="Hall N."/>
            <person name="Watson M."/>
            <person name="Adriaenssens E.M."/>
            <person name="Foster-Nyarko E."/>
            <person name="Jarju S."/>
            <person name="Secka A."/>
            <person name="Antonio M."/>
            <person name="Oren A."/>
            <person name="Chaudhuri R.R."/>
            <person name="La Ragione R."/>
            <person name="Hildebrand F."/>
            <person name="Pallen M.J."/>
        </authorList>
    </citation>
    <scope>NUCLEOTIDE SEQUENCE</scope>
    <source>
        <strain evidence="12">14975</strain>
    </source>
</reference>
<dbReference type="PROSITE" id="PS51672">
    <property type="entry name" value="ACT_LIKE"/>
    <property type="match status" value="1"/>
</dbReference>
<proteinExistence type="inferred from homology"/>
<evidence type="ECO:0000256" key="6">
    <source>
        <dbReference type="ARBA" id="ARBA00022605"/>
    </source>
</evidence>
<comment type="pathway">
    <text evidence="3">Amino-acid biosynthesis; L-isoleucine biosynthesis; 2-oxobutanoate from L-threonine: step 1/1.</text>
</comment>
<evidence type="ECO:0000256" key="2">
    <source>
        <dbReference type="ARBA" id="ARBA00001933"/>
    </source>
</evidence>
<dbReference type="AlphaFoldDB" id="A0A9D1VCK9"/>
<dbReference type="SUPFAM" id="SSF55021">
    <property type="entry name" value="ACT-like"/>
    <property type="match status" value="1"/>
</dbReference>
<dbReference type="InterPro" id="IPR045865">
    <property type="entry name" value="ACT-like_dom_sf"/>
</dbReference>
<dbReference type="Pfam" id="PF00585">
    <property type="entry name" value="Thr_dehydrat_C"/>
    <property type="match status" value="1"/>
</dbReference>
<comment type="cofactor">
    <cofactor evidence="2">
        <name>pyridoxal 5'-phosphate</name>
        <dbReference type="ChEBI" id="CHEBI:597326"/>
    </cofactor>
</comment>
<dbReference type="Gene3D" id="3.40.1020.10">
    <property type="entry name" value="Biosynthetic Threonine Deaminase, Domain 3"/>
    <property type="match status" value="1"/>
</dbReference>
<evidence type="ECO:0000313" key="13">
    <source>
        <dbReference type="Proteomes" id="UP000823964"/>
    </source>
</evidence>
<dbReference type="InterPro" id="IPR050147">
    <property type="entry name" value="Ser/Thr_Dehydratase"/>
</dbReference>
<gene>
    <name evidence="12" type="ORF">H9862_08720</name>
</gene>
<evidence type="ECO:0000256" key="9">
    <source>
        <dbReference type="ARBA" id="ARBA00023239"/>
    </source>
</evidence>
<dbReference type="InterPro" id="IPR001721">
    <property type="entry name" value="TD_ACT-like"/>
</dbReference>
<dbReference type="Proteomes" id="UP000823964">
    <property type="component" value="Unassembled WGS sequence"/>
</dbReference>
<organism evidence="12 13">
    <name type="scientific">Candidatus Akkermansia intestinigallinarum</name>
    <dbReference type="NCBI Taxonomy" id="2838431"/>
    <lineage>
        <taxon>Bacteria</taxon>
        <taxon>Pseudomonadati</taxon>
        <taxon>Verrucomicrobiota</taxon>
        <taxon>Verrucomicrobiia</taxon>
        <taxon>Verrucomicrobiales</taxon>
        <taxon>Akkermansiaceae</taxon>
        <taxon>Akkermansia</taxon>
    </lineage>
</organism>
<dbReference type="InterPro" id="IPR036052">
    <property type="entry name" value="TrpB-like_PALP_sf"/>
</dbReference>
<comment type="similarity">
    <text evidence="4">Belongs to the serine/threonine dehydratase family.</text>
</comment>
<dbReference type="CDD" id="cd01562">
    <property type="entry name" value="Thr-dehyd"/>
    <property type="match status" value="1"/>
</dbReference>
<dbReference type="Gene3D" id="3.40.50.1100">
    <property type="match status" value="2"/>
</dbReference>
<evidence type="ECO:0000256" key="7">
    <source>
        <dbReference type="ARBA" id="ARBA00022624"/>
    </source>
</evidence>
<dbReference type="FunFam" id="3.40.50.1100:FF:000005">
    <property type="entry name" value="Threonine dehydratase catabolic"/>
    <property type="match status" value="1"/>
</dbReference>
<protein>
    <recommendedName>
        <fullName evidence="5">threonine ammonia-lyase</fullName>
        <ecNumber evidence="5">4.3.1.19</ecNumber>
    </recommendedName>
</protein>
<dbReference type="PANTHER" id="PTHR48078:SF6">
    <property type="entry name" value="L-THREONINE DEHYDRATASE CATABOLIC TDCB"/>
    <property type="match status" value="1"/>
</dbReference>